<proteinExistence type="predicted"/>
<dbReference type="Proteomes" id="UP000036951">
    <property type="component" value="Unassembled WGS sequence"/>
</dbReference>
<evidence type="ECO:0000313" key="2">
    <source>
        <dbReference type="Proteomes" id="UP000036951"/>
    </source>
</evidence>
<dbReference type="OrthoDB" id="1048715at2"/>
<reference evidence="1 2" key="1">
    <citation type="submission" date="2015-06" db="EMBL/GenBank/DDBJ databases">
        <title>Prevotella sp. 109, sp. nov., a novel member of the family Prevotellaceae isolated from human faeces.</title>
        <authorList>
            <person name="Shkoporov A.N."/>
            <person name="Chaplin A.V."/>
            <person name="Kafarskaia L.I."/>
            <person name="Efimov B.A."/>
        </authorList>
    </citation>
    <scope>NUCLEOTIDE SEQUENCE [LARGE SCALE GENOMIC DNA]</scope>
    <source>
        <strain evidence="1 2">109</strain>
    </source>
</reference>
<sequence length="379" mass="43529">MCNVSVGGLGSYLRRYWRELVFRHHGISVNNSSLQNVKIIETGKQNINAHMKYKDAVAACDSLTFIDLNISQIARKYGLDATAMANFMRIHYHDTLVWREKVRKQLGINDNTAHGARKKCIKQYAEAVRMYKETDMTMSEIAEACKVSLSGFSQHMRFYHSDILKQKRQRRKVAEATKTFGKLTGNGRMYKPAPATEKKYAEALDLYKNTTMTMKDIAKHVGVSSEGFRSYLHKWHKNLVLERLGVAGDVDENIDLRKAKRRLKTVAVKYEGAIESLRQNPRPIAKVAVEFGFRPDVFREYLNKHEPELAARQGMTCSASGKKISRRSEEKYFVAMKLYETTPESLKSISKRLGLTYNSLGGYIRRNYPEVISRHRDLL</sequence>
<gene>
    <name evidence="1" type="ORF">ACU52_00625</name>
</gene>
<evidence type="ECO:0000313" key="1">
    <source>
        <dbReference type="EMBL" id="KOO69891.1"/>
    </source>
</evidence>
<dbReference type="AlphaFoldDB" id="A0A8E1URS2"/>
<dbReference type="EMBL" id="LFQU01000001">
    <property type="protein sequence ID" value="KOO69891.1"/>
    <property type="molecule type" value="Genomic_DNA"/>
</dbReference>
<accession>A0A8E1URS2</accession>
<name>A0A8E1URS2_9BACT</name>
<protein>
    <submittedName>
        <fullName evidence="1">Uncharacterized protein</fullName>
    </submittedName>
</protein>
<organism evidence="1 2">
    <name type="scientific">Xylanibacter rarus</name>
    <dbReference type="NCBI Taxonomy" id="1676614"/>
    <lineage>
        <taxon>Bacteria</taxon>
        <taxon>Pseudomonadati</taxon>
        <taxon>Bacteroidota</taxon>
        <taxon>Bacteroidia</taxon>
        <taxon>Bacteroidales</taxon>
        <taxon>Prevotellaceae</taxon>
        <taxon>Xylanibacter</taxon>
    </lineage>
</organism>
<keyword evidence="2" id="KW-1185">Reference proteome</keyword>
<comment type="caution">
    <text evidence="1">The sequence shown here is derived from an EMBL/GenBank/DDBJ whole genome shotgun (WGS) entry which is preliminary data.</text>
</comment>